<feature type="binding site" evidence="5">
    <location>
        <position position="323"/>
    </location>
    <ligand>
        <name>S-adenosyl-L-methionine</name>
        <dbReference type="ChEBI" id="CHEBI:59789"/>
    </ligand>
</feature>
<dbReference type="Proteomes" id="UP000485569">
    <property type="component" value="Unassembled WGS sequence"/>
</dbReference>
<dbReference type="InterPro" id="IPR029063">
    <property type="entry name" value="SAM-dependent_MTases_sf"/>
</dbReference>
<dbReference type="PANTHER" id="PTHR22807">
    <property type="entry name" value="NOP2 YEAST -RELATED NOL1/NOP2/FMU SUN DOMAIN-CONTAINING"/>
    <property type="match status" value="1"/>
</dbReference>
<dbReference type="PRINTS" id="PR02008">
    <property type="entry name" value="RCMTFAMILY"/>
</dbReference>
<dbReference type="InterPro" id="IPR006027">
    <property type="entry name" value="NusB_RsmB_TIM44"/>
</dbReference>
<dbReference type="EMBL" id="MWBQ01000047">
    <property type="protein sequence ID" value="OQA59742.1"/>
    <property type="molecule type" value="Genomic_DNA"/>
</dbReference>
<keyword evidence="3 5" id="KW-0949">S-adenosyl-L-methionine</keyword>
<dbReference type="GO" id="GO:0006355">
    <property type="term" value="P:regulation of DNA-templated transcription"/>
    <property type="evidence" value="ECO:0007669"/>
    <property type="project" value="InterPro"/>
</dbReference>
<comment type="similarity">
    <text evidence="5">Belongs to the class I-like SAM-binding methyltransferase superfamily. RsmB/NOP family.</text>
</comment>
<evidence type="ECO:0000256" key="1">
    <source>
        <dbReference type="ARBA" id="ARBA00022603"/>
    </source>
</evidence>
<feature type="binding site" evidence="5">
    <location>
        <position position="278"/>
    </location>
    <ligand>
        <name>S-adenosyl-L-methionine</name>
        <dbReference type="ChEBI" id="CHEBI:59789"/>
    </ligand>
</feature>
<accession>A0A1V5T0H2</accession>
<dbReference type="GO" id="GO:0001510">
    <property type="term" value="P:RNA methylation"/>
    <property type="evidence" value="ECO:0007669"/>
    <property type="project" value="InterPro"/>
</dbReference>
<feature type="active site" description="Nucleophile" evidence="5">
    <location>
        <position position="376"/>
    </location>
</feature>
<dbReference type="GO" id="GO:0003723">
    <property type="term" value="F:RNA binding"/>
    <property type="evidence" value="ECO:0007669"/>
    <property type="project" value="UniProtKB-UniRule"/>
</dbReference>
<dbReference type="PROSITE" id="PS51686">
    <property type="entry name" value="SAM_MT_RSMB_NOP"/>
    <property type="match status" value="1"/>
</dbReference>
<evidence type="ECO:0000256" key="4">
    <source>
        <dbReference type="ARBA" id="ARBA00022884"/>
    </source>
</evidence>
<dbReference type="EC" id="2.1.1.176" evidence="7"/>
<keyword evidence="4 5" id="KW-0694">RNA-binding</keyword>
<dbReference type="InterPro" id="IPR035926">
    <property type="entry name" value="NusB-like_sf"/>
</dbReference>
<organism evidence="7">
    <name type="scientific">Candidatus Atribacter allofermentans</name>
    <dbReference type="NCBI Taxonomy" id="1852833"/>
    <lineage>
        <taxon>Bacteria</taxon>
        <taxon>Pseudomonadati</taxon>
        <taxon>Atribacterota</taxon>
        <taxon>Atribacteria</taxon>
        <taxon>Atribacterales</taxon>
        <taxon>Atribacteraceae</taxon>
        <taxon>Atribacter</taxon>
    </lineage>
</organism>
<evidence type="ECO:0000259" key="6">
    <source>
        <dbReference type="PROSITE" id="PS51686"/>
    </source>
</evidence>
<dbReference type="GO" id="GO:0008173">
    <property type="term" value="F:RNA methyltransferase activity"/>
    <property type="evidence" value="ECO:0007669"/>
    <property type="project" value="InterPro"/>
</dbReference>
<proteinExistence type="inferred from homology"/>
<dbReference type="InterPro" id="IPR049560">
    <property type="entry name" value="MeTrfase_RsmB-F_NOP2_cat"/>
</dbReference>
<dbReference type="Pfam" id="PF01029">
    <property type="entry name" value="NusB"/>
    <property type="match status" value="1"/>
</dbReference>
<keyword evidence="1 5" id="KW-0489">Methyltransferase</keyword>
<gene>
    <name evidence="7" type="primary">rsmB</name>
    <name evidence="7" type="ORF">BWY41_00771</name>
</gene>
<evidence type="ECO:0000256" key="3">
    <source>
        <dbReference type="ARBA" id="ARBA00022691"/>
    </source>
</evidence>
<dbReference type="SUPFAM" id="SSF53335">
    <property type="entry name" value="S-adenosyl-L-methionine-dependent methyltransferases"/>
    <property type="match status" value="1"/>
</dbReference>
<dbReference type="Gene3D" id="3.40.50.150">
    <property type="entry name" value="Vaccinia Virus protein VP39"/>
    <property type="match status" value="1"/>
</dbReference>
<dbReference type="AlphaFoldDB" id="A0A1V5T0H2"/>
<dbReference type="Gene3D" id="1.10.940.10">
    <property type="entry name" value="NusB-like"/>
    <property type="match status" value="1"/>
</dbReference>
<dbReference type="PANTHER" id="PTHR22807:SF53">
    <property type="entry name" value="RIBOSOMAL RNA SMALL SUBUNIT METHYLTRANSFERASE B-RELATED"/>
    <property type="match status" value="1"/>
</dbReference>
<comment type="caution">
    <text evidence="5">Lacks conserved residue(s) required for the propagation of feature annotation.</text>
</comment>
<evidence type="ECO:0000256" key="5">
    <source>
        <dbReference type="PROSITE-ProRule" id="PRU01023"/>
    </source>
</evidence>
<dbReference type="SUPFAM" id="SSF48013">
    <property type="entry name" value="NusB-like"/>
    <property type="match status" value="1"/>
</dbReference>
<dbReference type="Pfam" id="PF01189">
    <property type="entry name" value="Methyltr_RsmB-F"/>
    <property type="match status" value="1"/>
</dbReference>
<dbReference type="InterPro" id="IPR023267">
    <property type="entry name" value="RCMT"/>
</dbReference>
<keyword evidence="2 5" id="KW-0808">Transferase</keyword>
<dbReference type="InterPro" id="IPR001678">
    <property type="entry name" value="MeTrfase_RsmB-F_NOP2_dom"/>
</dbReference>
<protein>
    <submittedName>
        <fullName evidence="7">Ribosomal RNA small subunit methyltransferase B</fullName>
        <ecNumber evidence="7">2.1.1.176</ecNumber>
    </submittedName>
</protein>
<reference evidence="7" key="1">
    <citation type="submission" date="2017-02" db="EMBL/GenBank/DDBJ databases">
        <title>Delving into the versatile metabolic prowess of the omnipresent phylum Bacteroidetes.</title>
        <authorList>
            <person name="Nobu M.K."/>
            <person name="Mei R."/>
            <person name="Narihiro T."/>
            <person name="Kuroda K."/>
            <person name="Liu W.-T."/>
        </authorList>
    </citation>
    <scope>NUCLEOTIDE SEQUENCE</scope>
    <source>
        <strain evidence="7">ADurb.Bin276</strain>
    </source>
</reference>
<dbReference type="CDD" id="cd02440">
    <property type="entry name" value="AdoMet_MTases"/>
    <property type="match status" value="1"/>
</dbReference>
<evidence type="ECO:0000313" key="7">
    <source>
        <dbReference type="EMBL" id="OQA59742.1"/>
    </source>
</evidence>
<evidence type="ECO:0000256" key="2">
    <source>
        <dbReference type="ARBA" id="ARBA00022679"/>
    </source>
</evidence>
<comment type="caution">
    <text evidence="7">The sequence shown here is derived from an EMBL/GenBank/DDBJ whole genome shotgun (WGS) entry which is preliminary data.</text>
</comment>
<name>A0A1V5T0H2_9BACT</name>
<feature type="domain" description="SAM-dependent MTase RsmB/NOP-type" evidence="6">
    <location>
        <begin position="162"/>
        <end position="444"/>
    </location>
</feature>
<feature type="binding site" evidence="5">
    <location>
        <position position="305"/>
    </location>
    <ligand>
        <name>S-adenosyl-L-methionine</name>
        <dbReference type="ChEBI" id="CHEBI:59789"/>
    </ligand>
</feature>
<sequence length="444" mass="50690">MNVRLEAFRILNRLFRGEQVFLDKEYSASIKTGDLSIPDRSFLVHLVRGIVKFYPQLQEIASTYLQKPKSLPKKVQIILYLGLFQLAVDTRIPDYAVVSETVELARLTHSHPWIKLVNAISRKAAAERIRWCKQAEHWGMVLPQWLEEYWRIYLTRGEMNQLKKSLVLPPVLYLRVNSLKTNSQKLIETLSKKYSIVVNSLPMLPNALNTQLDYSQLVETDEYQKGYFSIHDFSSQIMVHLFAPKPGEKIVDIGCGSGGKTLMMAQIMKNQGCIHAVDVHPEKLKTLEVLAHRQGIDIIQTLAADATQPLPQELFSSDRVFVDAPCSGWGTLRRNPEIGILRNKSDNQSLAEKQFQLLCQASALIKKNGIILYCVCTMTPEETEGVVGAFEKLKPEEWEVNLPGDSQLQPELQSTILLTDDKSYRIWPHYFNSDGFFGKAWRKL</sequence>